<feature type="transmembrane region" description="Helical" evidence="1">
    <location>
        <begin position="130"/>
        <end position="150"/>
    </location>
</feature>
<feature type="transmembrane region" description="Helical" evidence="1">
    <location>
        <begin position="228"/>
        <end position="247"/>
    </location>
</feature>
<accession>A0A0R1SF25</accession>
<feature type="transmembrane region" description="Helical" evidence="1">
    <location>
        <begin position="33"/>
        <end position="52"/>
    </location>
</feature>
<protein>
    <submittedName>
        <fullName evidence="2">Uncharacterized protein</fullName>
    </submittedName>
</protein>
<keyword evidence="1" id="KW-0472">Membrane</keyword>
<dbReference type="AlphaFoldDB" id="A0A0R1SF25"/>
<dbReference type="eggNOG" id="ENOG5031PIN">
    <property type="taxonomic scope" value="Bacteria"/>
</dbReference>
<sequence length="286" mass="32259">MDILLNHIWYTNSIEKNLKDRDFMVNGNSNWELIVEMLLVFVLTPYLTARVVSWAGHISKKMLVEDLGPNSQLAVGGLGVAIHELGHAAFAFLFHHKVTHVQLLNFHYAATGNLGSVEHSWNQKSIYQRLGNFFIGLAPFYTCSMAIFLLQKFLLGNSLEFTKYINQNSSLNLSEFGNVFNQITNSFITGLTNASWIFIIIYLILAVMIASTGYDLSREDFQTVNQGILSWIVVVIVVAVLTLLFNFQVPMTVFMNGFFVLSIIFLMQAILYVVISILLIGILSFL</sequence>
<keyword evidence="1" id="KW-0812">Transmembrane</keyword>
<organism evidence="2 3">
    <name type="scientific">Companilactobacillus versmoldensis DSM 14857 = KCTC 3814</name>
    <dbReference type="NCBI Taxonomy" id="1423815"/>
    <lineage>
        <taxon>Bacteria</taxon>
        <taxon>Bacillati</taxon>
        <taxon>Bacillota</taxon>
        <taxon>Bacilli</taxon>
        <taxon>Lactobacillales</taxon>
        <taxon>Lactobacillaceae</taxon>
        <taxon>Companilactobacillus</taxon>
    </lineage>
</organism>
<dbReference type="STRING" id="1423815.FC27_GL000907"/>
<reference evidence="2 3" key="1">
    <citation type="journal article" date="2015" name="Genome Announc.">
        <title>Expanding the biotechnology potential of lactobacilli through comparative genomics of 213 strains and associated genera.</title>
        <authorList>
            <person name="Sun Z."/>
            <person name="Harris H.M."/>
            <person name="McCann A."/>
            <person name="Guo C."/>
            <person name="Argimon S."/>
            <person name="Zhang W."/>
            <person name="Yang X."/>
            <person name="Jeffery I.B."/>
            <person name="Cooney J.C."/>
            <person name="Kagawa T.F."/>
            <person name="Liu W."/>
            <person name="Song Y."/>
            <person name="Salvetti E."/>
            <person name="Wrobel A."/>
            <person name="Rasinkangas P."/>
            <person name="Parkhill J."/>
            <person name="Rea M.C."/>
            <person name="O'Sullivan O."/>
            <person name="Ritari J."/>
            <person name="Douillard F.P."/>
            <person name="Paul Ross R."/>
            <person name="Yang R."/>
            <person name="Briner A.E."/>
            <person name="Felis G.E."/>
            <person name="de Vos W.M."/>
            <person name="Barrangou R."/>
            <person name="Klaenhammer T.R."/>
            <person name="Caufield P.W."/>
            <person name="Cui Y."/>
            <person name="Zhang H."/>
            <person name="O'Toole P.W."/>
        </authorList>
    </citation>
    <scope>NUCLEOTIDE SEQUENCE [LARGE SCALE GENOMIC DNA]</scope>
    <source>
        <strain evidence="2 3">DSM 14857</strain>
    </source>
</reference>
<dbReference type="EMBL" id="AZFA01000002">
    <property type="protein sequence ID" value="KRL68166.1"/>
    <property type="molecule type" value="Genomic_DNA"/>
</dbReference>
<name>A0A0R1SF25_9LACO</name>
<evidence type="ECO:0000256" key="1">
    <source>
        <dbReference type="SAM" id="Phobius"/>
    </source>
</evidence>
<keyword evidence="1" id="KW-1133">Transmembrane helix</keyword>
<evidence type="ECO:0000313" key="3">
    <source>
        <dbReference type="Proteomes" id="UP000051647"/>
    </source>
</evidence>
<feature type="transmembrane region" description="Helical" evidence="1">
    <location>
        <begin position="194"/>
        <end position="216"/>
    </location>
</feature>
<keyword evidence="3" id="KW-1185">Reference proteome</keyword>
<dbReference type="PATRIC" id="fig|1423815.3.peg.927"/>
<proteinExistence type="predicted"/>
<dbReference type="Proteomes" id="UP000051647">
    <property type="component" value="Unassembled WGS sequence"/>
</dbReference>
<gene>
    <name evidence="2" type="ORF">FC27_GL000907</name>
</gene>
<feature type="transmembrane region" description="Helical" evidence="1">
    <location>
        <begin position="259"/>
        <end position="285"/>
    </location>
</feature>
<evidence type="ECO:0000313" key="2">
    <source>
        <dbReference type="EMBL" id="KRL68166.1"/>
    </source>
</evidence>
<comment type="caution">
    <text evidence="2">The sequence shown here is derived from an EMBL/GenBank/DDBJ whole genome shotgun (WGS) entry which is preliminary data.</text>
</comment>